<proteinExistence type="predicted"/>
<comment type="caution">
    <text evidence="1">The sequence shown here is derived from an EMBL/GenBank/DDBJ whole genome shotgun (WGS) entry which is preliminary data.</text>
</comment>
<dbReference type="Gene3D" id="3.20.20.30">
    <property type="entry name" value="Luciferase-like domain"/>
    <property type="match status" value="1"/>
</dbReference>
<dbReference type="EMBL" id="SMTK01000003">
    <property type="protein sequence ID" value="TDK25212.1"/>
    <property type="molecule type" value="Genomic_DNA"/>
</dbReference>
<gene>
    <name evidence="1" type="ORF">E2F48_07965</name>
</gene>
<dbReference type="Proteomes" id="UP000295411">
    <property type="component" value="Unassembled WGS sequence"/>
</dbReference>
<dbReference type="RefSeq" id="WP_133403490.1">
    <property type="nucleotide sequence ID" value="NZ_SMTK01000003.1"/>
</dbReference>
<dbReference type="AlphaFoldDB" id="A0A4R5TVU9"/>
<reference evidence="1 2" key="1">
    <citation type="submission" date="2019-03" db="EMBL/GenBank/DDBJ databases">
        <title>Arthrobacter sp. nov., an bacterium isolated from biocrust in Mu Us Desert.</title>
        <authorList>
            <person name="Lixiong L."/>
        </authorList>
    </citation>
    <scope>NUCLEOTIDE SEQUENCE [LARGE SCALE GENOMIC DNA]</scope>
    <source>
        <strain evidence="1 2">SLN-3</strain>
    </source>
</reference>
<dbReference type="SUPFAM" id="SSF51679">
    <property type="entry name" value="Bacterial luciferase-like"/>
    <property type="match status" value="1"/>
</dbReference>
<dbReference type="OrthoDB" id="9776438at2"/>
<evidence type="ECO:0000313" key="2">
    <source>
        <dbReference type="Proteomes" id="UP000295411"/>
    </source>
</evidence>
<dbReference type="GO" id="GO:0016705">
    <property type="term" value="F:oxidoreductase activity, acting on paired donors, with incorporation or reduction of molecular oxygen"/>
    <property type="evidence" value="ECO:0007669"/>
    <property type="project" value="InterPro"/>
</dbReference>
<name>A0A4R5TVU9_9MICC</name>
<protein>
    <recommendedName>
        <fullName evidence="3">LLM class flavin-dependent oxidoreductase</fullName>
    </recommendedName>
</protein>
<sequence>MEKHMELGVYSFPSRFPRLAELYRATAKQAGHSGAGIKVSVGTLGLIAPAKGEAVERYDPGWRNIQILAIERRGWPGPDRKFSEQQVQPPFAYYVGDPVDVARRIVDLHQKIGRMRHFFQMDLGGLPQEQFLKSIELLATEVKPRVDRLMSRL</sequence>
<dbReference type="InterPro" id="IPR036661">
    <property type="entry name" value="Luciferase-like_sf"/>
</dbReference>
<evidence type="ECO:0008006" key="3">
    <source>
        <dbReference type="Google" id="ProtNLM"/>
    </source>
</evidence>
<accession>A0A4R5TVU9</accession>
<keyword evidence="2" id="KW-1185">Reference proteome</keyword>
<evidence type="ECO:0000313" key="1">
    <source>
        <dbReference type="EMBL" id="TDK25212.1"/>
    </source>
</evidence>
<organism evidence="1 2">
    <name type="scientific">Arthrobacter crusticola</name>
    <dbReference type="NCBI Taxonomy" id="2547960"/>
    <lineage>
        <taxon>Bacteria</taxon>
        <taxon>Bacillati</taxon>
        <taxon>Actinomycetota</taxon>
        <taxon>Actinomycetes</taxon>
        <taxon>Micrococcales</taxon>
        <taxon>Micrococcaceae</taxon>
        <taxon>Arthrobacter</taxon>
    </lineage>
</organism>